<dbReference type="CDD" id="cd12322">
    <property type="entry name" value="RRM2_TDP43"/>
    <property type="match status" value="1"/>
</dbReference>
<feature type="region of interest" description="Disordered" evidence="15">
    <location>
        <begin position="82"/>
        <end position="102"/>
    </location>
</feature>
<dbReference type="PROSITE" id="PS50102">
    <property type="entry name" value="RRM"/>
    <property type="match status" value="2"/>
</dbReference>
<evidence type="ECO:0000256" key="15">
    <source>
        <dbReference type="SAM" id="MobiDB-lite"/>
    </source>
</evidence>
<dbReference type="Pfam" id="PF00076">
    <property type="entry name" value="RRM_1"/>
    <property type="match status" value="2"/>
</dbReference>
<dbReference type="PANTHER" id="PTHR48033:SF9">
    <property type="entry name" value="TAR DNA-BINDING PROTEIN 43"/>
    <property type="match status" value="1"/>
</dbReference>
<evidence type="ECO:0000256" key="1">
    <source>
        <dbReference type="ARBA" id="ARBA00004123"/>
    </source>
</evidence>
<evidence type="ECO:0000256" key="6">
    <source>
        <dbReference type="ARBA" id="ARBA00022737"/>
    </source>
</evidence>
<dbReference type="GO" id="GO:0006397">
    <property type="term" value="P:mRNA processing"/>
    <property type="evidence" value="ECO:0007669"/>
    <property type="project" value="UniProtKB-KW"/>
</dbReference>
<keyword evidence="7 14" id="KW-0694">RNA-binding</keyword>
<dbReference type="InterPro" id="IPR000504">
    <property type="entry name" value="RRM_dom"/>
</dbReference>
<dbReference type="Gene3D" id="3.30.70.330">
    <property type="match status" value="2"/>
</dbReference>
<dbReference type="Pfam" id="PF18694">
    <property type="entry name" value="TDP-43_N"/>
    <property type="match status" value="1"/>
</dbReference>
<dbReference type="InterPro" id="IPR035979">
    <property type="entry name" value="RBD_domain_sf"/>
</dbReference>
<dbReference type="FunFam" id="3.30.70.330:FF:000098">
    <property type="entry name" value="TAR DNA-binding protein 43"/>
    <property type="match status" value="1"/>
</dbReference>
<feature type="compositionally biased region" description="Gly residues" evidence="15">
    <location>
        <begin position="444"/>
        <end position="454"/>
    </location>
</feature>
<dbReference type="GO" id="GO:0008380">
    <property type="term" value="P:RNA splicing"/>
    <property type="evidence" value="ECO:0007669"/>
    <property type="project" value="UniProtKB-KW"/>
</dbReference>
<dbReference type="GO" id="GO:0003723">
    <property type="term" value="F:RNA binding"/>
    <property type="evidence" value="ECO:0007669"/>
    <property type="project" value="UniProtKB-UniRule"/>
</dbReference>
<feature type="domain" description="RRM" evidence="16">
    <location>
        <begin position="208"/>
        <end position="279"/>
    </location>
</feature>
<evidence type="ECO:0000256" key="14">
    <source>
        <dbReference type="PROSITE-ProRule" id="PRU00176"/>
    </source>
</evidence>
<dbReference type="CDD" id="cd12321">
    <property type="entry name" value="RRM1_TDP43"/>
    <property type="match status" value="1"/>
</dbReference>
<evidence type="ECO:0000256" key="5">
    <source>
        <dbReference type="ARBA" id="ARBA00022664"/>
    </source>
</evidence>
<dbReference type="InterPro" id="IPR041105">
    <property type="entry name" value="TDP-43_N"/>
</dbReference>
<dbReference type="AlphaFoldDB" id="A0A6A4WH76"/>
<dbReference type="Proteomes" id="UP000440578">
    <property type="component" value="Unassembled WGS sequence"/>
</dbReference>
<feature type="domain" description="RRM" evidence="16">
    <location>
        <begin position="120"/>
        <end position="198"/>
    </location>
</feature>
<comment type="caution">
    <text evidence="17">The sequence shown here is derived from an EMBL/GenBank/DDBJ whole genome shotgun (WGS) entry which is preliminary data.</text>
</comment>
<reference evidence="17 18" key="1">
    <citation type="submission" date="2019-07" db="EMBL/GenBank/DDBJ databases">
        <title>Draft genome assembly of a fouling barnacle, Amphibalanus amphitrite (Darwin, 1854): The first reference genome for Thecostraca.</title>
        <authorList>
            <person name="Kim W."/>
        </authorList>
    </citation>
    <scope>NUCLEOTIDE SEQUENCE [LARGE SCALE GENOMIC DNA]</scope>
    <source>
        <strain evidence="17">SNU_AA5</strain>
        <tissue evidence="17">Soma without cirri and trophi</tissue>
    </source>
</reference>
<dbReference type="InterPro" id="IPR012677">
    <property type="entry name" value="Nucleotide-bd_a/b_plait_sf"/>
</dbReference>
<keyword evidence="18" id="KW-1185">Reference proteome</keyword>
<evidence type="ECO:0000256" key="2">
    <source>
        <dbReference type="ARBA" id="ARBA00004173"/>
    </source>
</evidence>
<dbReference type="CDD" id="cd19609">
    <property type="entry name" value="NTD_TDP-43"/>
    <property type="match status" value="1"/>
</dbReference>
<gene>
    <name evidence="17" type="primary">TARDBP_1</name>
    <name evidence="17" type="ORF">FJT64_021736</name>
</gene>
<evidence type="ECO:0000256" key="8">
    <source>
        <dbReference type="ARBA" id="ARBA00023015"/>
    </source>
</evidence>
<dbReference type="FunFam" id="3.30.70.330:FF:000107">
    <property type="entry name" value="TAR DNA-binding protein 43"/>
    <property type="match status" value="1"/>
</dbReference>
<keyword evidence="8" id="KW-0805">Transcription regulation</keyword>
<comment type="subcellular location">
    <subcellularLocation>
        <location evidence="2">Mitochondrion</location>
    </subcellularLocation>
    <subcellularLocation>
        <location evidence="1">Nucleus</location>
    </subcellularLocation>
</comment>
<evidence type="ECO:0000313" key="18">
    <source>
        <dbReference type="Proteomes" id="UP000440578"/>
    </source>
</evidence>
<organism evidence="17 18">
    <name type="scientific">Amphibalanus amphitrite</name>
    <name type="common">Striped barnacle</name>
    <name type="synonym">Balanus amphitrite</name>
    <dbReference type="NCBI Taxonomy" id="1232801"/>
    <lineage>
        <taxon>Eukaryota</taxon>
        <taxon>Metazoa</taxon>
        <taxon>Ecdysozoa</taxon>
        <taxon>Arthropoda</taxon>
        <taxon>Crustacea</taxon>
        <taxon>Multicrustacea</taxon>
        <taxon>Cirripedia</taxon>
        <taxon>Thoracica</taxon>
        <taxon>Thoracicalcarea</taxon>
        <taxon>Balanomorpha</taxon>
        <taxon>Balanoidea</taxon>
        <taxon>Balanidae</taxon>
        <taxon>Amphibalaninae</taxon>
        <taxon>Amphibalanus</taxon>
    </lineage>
</organism>
<evidence type="ECO:0000256" key="10">
    <source>
        <dbReference type="ARBA" id="ARBA00023128"/>
    </source>
</evidence>
<accession>A0A6A4WH76</accession>
<evidence type="ECO:0000256" key="7">
    <source>
        <dbReference type="ARBA" id="ARBA00022884"/>
    </source>
</evidence>
<evidence type="ECO:0000256" key="13">
    <source>
        <dbReference type="ARBA" id="ARBA00023242"/>
    </source>
</evidence>
<keyword evidence="6" id="KW-0677">Repeat</keyword>
<feature type="compositionally biased region" description="Gly residues" evidence="15">
    <location>
        <begin position="313"/>
        <end position="325"/>
    </location>
</feature>
<dbReference type="GO" id="GO:0005654">
    <property type="term" value="C:nucleoplasm"/>
    <property type="evidence" value="ECO:0007669"/>
    <property type="project" value="TreeGrafter"/>
</dbReference>
<keyword evidence="5" id="KW-0507">mRNA processing</keyword>
<feature type="region of interest" description="Disordered" evidence="15">
    <location>
        <begin position="282"/>
        <end position="367"/>
    </location>
</feature>
<evidence type="ECO:0000259" key="16">
    <source>
        <dbReference type="PROSITE" id="PS50102"/>
    </source>
</evidence>
<feature type="compositionally biased region" description="Low complexity" evidence="15">
    <location>
        <begin position="464"/>
        <end position="474"/>
    </location>
</feature>
<dbReference type="GO" id="GO:0005739">
    <property type="term" value="C:mitochondrion"/>
    <property type="evidence" value="ECO:0007669"/>
    <property type="project" value="UniProtKB-SubCell"/>
</dbReference>
<evidence type="ECO:0000256" key="9">
    <source>
        <dbReference type="ARBA" id="ARBA00023125"/>
    </source>
</evidence>
<keyword evidence="4" id="KW-0678">Repressor</keyword>
<dbReference type="OrthoDB" id="2020831at2759"/>
<keyword evidence="13" id="KW-0539">Nucleus</keyword>
<dbReference type="GO" id="GO:0003690">
    <property type="term" value="F:double-stranded DNA binding"/>
    <property type="evidence" value="ECO:0007669"/>
    <property type="project" value="UniProtKB-ARBA"/>
</dbReference>
<protein>
    <recommendedName>
        <fullName evidence="3">TAR DNA-binding protein 43</fullName>
    </recommendedName>
</protein>
<evidence type="ECO:0000313" key="17">
    <source>
        <dbReference type="EMBL" id="KAF0306837.1"/>
    </source>
</evidence>
<keyword evidence="11" id="KW-0804">Transcription</keyword>
<evidence type="ECO:0000256" key="11">
    <source>
        <dbReference type="ARBA" id="ARBA00023163"/>
    </source>
</evidence>
<dbReference type="PANTHER" id="PTHR48033">
    <property type="entry name" value="RNA-BINDING (RRM/RBD/RNP MOTIFS) FAMILY PROTEIN"/>
    <property type="match status" value="1"/>
</dbReference>
<feature type="region of interest" description="Disordered" evidence="15">
    <location>
        <begin position="392"/>
        <end position="495"/>
    </location>
</feature>
<dbReference type="SUPFAM" id="SSF54928">
    <property type="entry name" value="RNA-binding domain, RBD"/>
    <property type="match status" value="2"/>
</dbReference>
<evidence type="ECO:0000256" key="4">
    <source>
        <dbReference type="ARBA" id="ARBA00022491"/>
    </source>
</evidence>
<evidence type="ECO:0000256" key="12">
    <source>
        <dbReference type="ARBA" id="ARBA00023187"/>
    </source>
</evidence>
<keyword evidence="10" id="KW-0496">Mitochondrion</keyword>
<name>A0A6A4WH76_AMPAM</name>
<feature type="compositionally biased region" description="Low complexity" evidence="15">
    <location>
        <begin position="405"/>
        <end position="425"/>
    </location>
</feature>
<dbReference type="GO" id="GO:0000785">
    <property type="term" value="C:chromatin"/>
    <property type="evidence" value="ECO:0007669"/>
    <property type="project" value="TreeGrafter"/>
</dbReference>
<keyword evidence="9 17" id="KW-0238">DNA-binding</keyword>
<sequence length="495" mass="52270">MSCFIQVADEENEEPIEIPVEEDGTLLLSTLAAQFPGACGLKYRSETRSLRGVRLLDGKLRPPENGWGNAVYLCVFPKETPEGEGRSAASRGSENKRKNDDQLEASLAKTKRLELKQKCSDLIVLGLPWKTTEQELREYFESFGEVLMAQVKKDPKSGQSKGFGFIRFGTFESQMRVLSQRHMIDGRWCDVKIPNSRSGEGQQNQVPCKVFVGRCSDDITQEDLRDYFSQFGEVTDVFIPKPFRAFSFVTFLDPDIAQSLCGEDHIIKNTSVHVSNAAPKTDHAARHGFGRGHPRDAGRPGMGGYGPAQHGYGSQGMNGGWGGQHQSGRGTEMPNLAALGTSLGIGGQGGHQHPNSQGPNPAQMGVGPMNLGLNPLAVAAALNQAGWGLLSNLPGQSPDTPMAYSQAGPAPASQAQGPPSMAASGQPGGGPAGGSFLNWMNQGAGDGGGGGGGSAMPQPPGSQPPAGAAAGWPQRSDQKQSAGAGPGYGRNPDYV</sequence>
<keyword evidence="12" id="KW-0508">mRNA splicing</keyword>
<dbReference type="GO" id="GO:0010468">
    <property type="term" value="P:regulation of gene expression"/>
    <property type="evidence" value="ECO:0007669"/>
    <property type="project" value="TreeGrafter"/>
</dbReference>
<evidence type="ECO:0000256" key="3">
    <source>
        <dbReference type="ARBA" id="ARBA00018889"/>
    </source>
</evidence>
<dbReference type="SMART" id="SM00360">
    <property type="entry name" value="RRM"/>
    <property type="match status" value="2"/>
</dbReference>
<dbReference type="EMBL" id="VIIS01000626">
    <property type="protein sequence ID" value="KAF0306837.1"/>
    <property type="molecule type" value="Genomic_DNA"/>
</dbReference>
<proteinExistence type="predicted"/>